<dbReference type="Pfam" id="PF01636">
    <property type="entry name" value="APH"/>
    <property type="match status" value="1"/>
</dbReference>
<dbReference type="VEuPathDB" id="FungiDB:UREG_06111"/>
<dbReference type="InParanoid" id="C4JWT8"/>
<proteinExistence type="inferred from homology"/>
<dbReference type="InterPro" id="IPR002575">
    <property type="entry name" value="Aminoglycoside_PTrfase"/>
</dbReference>
<gene>
    <name evidence="8" type="ORF">UREG_06111</name>
</gene>
<dbReference type="GeneID" id="8443265"/>
<evidence type="ECO:0000256" key="1">
    <source>
        <dbReference type="ARBA" id="ARBA00004173"/>
    </source>
</evidence>
<dbReference type="InterPro" id="IPR051035">
    <property type="entry name" value="Mito_inheritance_9"/>
</dbReference>
<evidence type="ECO:0000256" key="5">
    <source>
        <dbReference type="ARBA" id="ARBA00023128"/>
    </source>
</evidence>
<comment type="similarity">
    <text evidence="2">Belongs to the AIM9 family.</text>
</comment>
<dbReference type="AlphaFoldDB" id="C4JWT8"/>
<dbReference type="RefSeq" id="XP_002583144.1">
    <property type="nucleotide sequence ID" value="XM_002583098.1"/>
</dbReference>
<comment type="subcellular location">
    <subcellularLocation>
        <location evidence="1">Mitochondrion</location>
    </subcellularLocation>
</comment>
<dbReference type="EMBL" id="CH476618">
    <property type="protein sequence ID" value="EEP81246.1"/>
    <property type="molecule type" value="Genomic_DNA"/>
</dbReference>
<evidence type="ECO:0000259" key="7">
    <source>
        <dbReference type="Pfam" id="PF01636"/>
    </source>
</evidence>
<evidence type="ECO:0000256" key="3">
    <source>
        <dbReference type="ARBA" id="ARBA00016197"/>
    </source>
</evidence>
<reference evidence="9" key="1">
    <citation type="journal article" date="2009" name="Genome Res.">
        <title>Comparative genomic analyses of the human fungal pathogens Coccidioides and their relatives.</title>
        <authorList>
            <person name="Sharpton T.J."/>
            <person name="Stajich J.E."/>
            <person name="Rounsley S.D."/>
            <person name="Gardner M.J."/>
            <person name="Wortman J.R."/>
            <person name="Jordar V.S."/>
            <person name="Maiti R."/>
            <person name="Kodira C.D."/>
            <person name="Neafsey D.E."/>
            <person name="Zeng Q."/>
            <person name="Hung C.-Y."/>
            <person name="McMahan C."/>
            <person name="Muszewska A."/>
            <person name="Grynberg M."/>
            <person name="Mandel M.A."/>
            <person name="Kellner E.M."/>
            <person name="Barker B.M."/>
            <person name="Galgiani J.N."/>
            <person name="Orbach M.J."/>
            <person name="Kirkland T.N."/>
            <person name="Cole G.T."/>
            <person name="Henn M.R."/>
            <person name="Birren B.W."/>
            <person name="Taylor J.W."/>
        </authorList>
    </citation>
    <scope>NUCLEOTIDE SEQUENCE [LARGE SCALE GENOMIC DNA]</scope>
    <source>
        <strain evidence="9">UAMH 1704</strain>
    </source>
</reference>
<dbReference type="GO" id="GO:0005739">
    <property type="term" value="C:mitochondrion"/>
    <property type="evidence" value="ECO:0007669"/>
    <property type="project" value="UniProtKB-SubCell"/>
</dbReference>
<dbReference type="Gene3D" id="3.90.1200.10">
    <property type="match status" value="1"/>
</dbReference>
<dbReference type="eggNOG" id="ENOG502SIUS">
    <property type="taxonomic scope" value="Eukaryota"/>
</dbReference>
<dbReference type="HOGENOM" id="CLU_019189_0_1_1"/>
<evidence type="ECO:0000313" key="8">
    <source>
        <dbReference type="EMBL" id="EEP81246.1"/>
    </source>
</evidence>
<evidence type="ECO:0000313" key="9">
    <source>
        <dbReference type="Proteomes" id="UP000002058"/>
    </source>
</evidence>
<accession>C4JWT8</accession>
<evidence type="ECO:0000256" key="6">
    <source>
        <dbReference type="ARBA" id="ARBA00031849"/>
    </source>
</evidence>
<organism evidence="8 9">
    <name type="scientific">Uncinocarpus reesii (strain UAMH 1704)</name>
    <dbReference type="NCBI Taxonomy" id="336963"/>
    <lineage>
        <taxon>Eukaryota</taxon>
        <taxon>Fungi</taxon>
        <taxon>Dikarya</taxon>
        <taxon>Ascomycota</taxon>
        <taxon>Pezizomycotina</taxon>
        <taxon>Eurotiomycetes</taxon>
        <taxon>Eurotiomycetidae</taxon>
        <taxon>Onygenales</taxon>
        <taxon>Onygenaceae</taxon>
        <taxon>Uncinocarpus</taxon>
    </lineage>
</organism>
<dbReference type="PANTHER" id="PTHR36091">
    <property type="entry name" value="ALTERED INHERITANCE OF MITOCHONDRIA PROTEIN 9, MITOCHONDRIAL"/>
    <property type="match status" value="1"/>
</dbReference>
<keyword evidence="5" id="KW-0496">Mitochondrion</keyword>
<feature type="domain" description="Aminoglycoside phosphotransferase" evidence="7">
    <location>
        <begin position="115"/>
        <end position="352"/>
    </location>
</feature>
<dbReference type="SUPFAM" id="SSF56112">
    <property type="entry name" value="Protein kinase-like (PK-like)"/>
    <property type="match status" value="1"/>
</dbReference>
<protein>
    <recommendedName>
        <fullName evidence="3">Altered inheritance of mitochondria protein 9, mitochondrial</fullName>
    </recommendedName>
    <alternativeName>
        <fullName evidence="6">Found in mitochondrial proteome protein 29</fullName>
    </alternativeName>
</protein>
<dbReference type="KEGG" id="ure:UREG_06111"/>
<sequence length="359" mass="40422">MASLRSLLRRKPQATLRKISTTCRGKPISEDGIYHYTNGRFLVNEHYQCQRRYLKFNLAELCNVASTLGSQQSPIIAVDKLEGGFCKALIMKREDGTKLVAKLPTKIAGPPGLLTASEVATLKYVKQHTSIPVPVVLSWDCDPSNKVGSEYIIMEKAPGVQLYERWADMTGESKIALVNNLVRLESQLASIQFPEFGSLFLRDLDDTTMKGHSLRPLPATIDPTHSYCIGPSVDRSWYINAQQDVSQPTFRKGPWSSLSDYGCNLAKREIAKLFRQRRTDDRPYRRRSSEEEANDLLPAMKLVELLESRHTELSSLSRPILWHTDLHLGNIYVADNDPTQIVSIIDWQSIGMKTISSAS</sequence>
<name>C4JWT8_UNCRE</name>
<evidence type="ECO:0000256" key="4">
    <source>
        <dbReference type="ARBA" id="ARBA00022946"/>
    </source>
</evidence>
<dbReference type="OMA" id="SIMPAFM"/>
<dbReference type="OrthoDB" id="2906425at2759"/>
<dbReference type="PANTHER" id="PTHR36091:SF1">
    <property type="entry name" value="ALTERED INHERITANCE OF MITOCHONDRIA PROTEIN 9, MITOCHONDRIAL"/>
    <property type="match status" value="1"/>
</dbReference>
<dbReference type="InterPro" id="IPR011009">
    <property type="entry name" value="Kinase-like_dom_sf"/>
</dbReference>
<evidence type="ECO:0000256" key="2">
    <source>
        <dbReference type="ARBA" id="ARBA00005543"/>
    </source>
</evidence>
<dbReference type="Proteomes" id="UP000002058">
    <property type="component" value="Unassembled WGS sequence"/>
</dbReference>
<keyword evidence="9" id="KW-1185">Reference proteome</keyword>
<keyword evidence="4" id="KW-0809">Transit peptide</keyword>